<sequence length="433" mass="46930">MRSVWGGLVVLCAILGGIAALPQAAHADKYASIVMDADTGRVLHARNADARRYPASLTKMMTLYLLFEALDERRVRLSTPIEVSRFAAAEPPSKLGLKPGETIEVEDAIVALIVKSANDVATAVGEHLGGSERSFAKMMTRKAHELGMARTTFRNAHGLPDRAQQTTARDMATLAQRLMTDFPQYYRYFASETFRFRGVTHRTHNRFLTGFEGADGLKTGYINASGFNLASSAKRKGRHLVGVVFGGRTSRSRDAHMVDLMSEAFARIPKAPTHQRLAADERPLPRMRPELPVAVAAAAAVPEPNPLREVPLPRAKDREALSDLIGALAANGEMGSRDSPDVPEDGWVIQIGAFRTAEAAQKHAETVRAAYPHLVGLALADVVPLQERGKTLFRSRLAGFTETAAAQTCATLARRAIDCALIGPDGTLNVAEY</sequence>
<evidence type="ECO:0000256" key="1">
    <source>
        <dbReference type="ARBA" id="ARBA00007164"/>
    </source>
</evidence>
<feature type="domain" description="SPOR" evidence="11">
    <location>
        <begin position="341"/>
        <end position="428"/>
    </location>
</feature>
<proteinExistence type="inferred from homology"/>
<dbReference type="Pfam" id="PF05036">
    <property type="entry name" value="SPOR"/>
    <property type="match status" value="1"/>
</dbReference>
<keyword evidence="13" id="KW-1185">Reference proteome</keyword>
<evidence type="ECO:0000256" key="9">
    <source>
        <dbReference type="RuleBase" id="RU004016"/>
    </source>
</evidence>
<evidence type="ECO:0000256" key="5">
    <source>
        <dbReference type="ARBA" id="ARBA00022984"/>
    </source>
</evidence>
<feature type="active site" evidence="7">
    <location>
        <position position="116"/>
    </location>
</feature>
<evidence type="ECO:0000256" key="2">
    <source>
        <dbReference type="ARBA" id="ARBA00022729"/>
    </source>
</evidence>
<name>A0A9J6PA45_9PROT</name>
<dbReference type="PRINTS" id="PR00725">
    <property type="entry name" value="DADACBPTASE1"/>
</dbReference>
<dbReference type="RefSeq" id="WP_269331191.1">
    <property type="nucleotide sequence ID" value="NZ_JAMZFT010000001.1"/>
</dbReference>
<evidence type="ECO:0000313" key="13">
    <source>
        <dbReference type="Proteomes" id="UP001055804"/>
    </source>
</evidence>
<keyword evidence="5" id="KW-0573">Peptidoglycan synthesis</keyword>
<dbReference type="SUPFAM" id="SSF56601">
    <property type="entry name" value="beta-lactamase/transpeptidase-like"/>
    <property type="match status" value="1"/>
</dbReference>
<dbReference type="GO" id="GO:0009252">
    <property type="term" value="P:peptidoglycan biosynthetic process"/>
    <property type="evidence" value="ECO:0007669"/>
    <property type="project" value="UniProtKB-KW"/>
</dbReference>
<feature type="binding site" evidence="8">
    <location>
        <position position="218"/>
    </location>
    <ligand>
        <name>substrate</name>
    </ligand>
</feature>
<dbReference type="EMBL" id="JAMZFT010000001">
    <property type="protein sequence ID" value="MCP1335241.1"/>
    <property type="molecule type" value="Genomic_DNA"/>
</dbReference>
<dbReference type="InterPro" id="IPR007730">
    <property type="entry name" value="SPOR-like_dom"/>
</dbReference>
<feature type="active site" description="Acyl-ester intermediate" evidence="7">
    <location>
        <position position="56"/>
    </location>
</feature>
<dbReference type="GO" id="GO:0009002">
    <property type="term" value="F:serine-type D-Ala-D-Ala carboxypeptidase activity"/>
    <property type="evidence" value="ECO:0007669"/>
    <property type="project" value="InterPro"/>
</dbReference>
<evidence type="ECO:0000256" key="4">
    <source>
        <dbReference type="ARBA" id="ARBA00022960"/>
    </source>
</evidence>
<evidence type="ECO:0000256" key="7">
    <source>
        <dbReference type="PIRSR" id="PIRSR618044-1"/>
    </source>
</evidence>
<keyword evidence="2 10" id="KW-0732">Signal</keyword>
<feature type="chain" id="PRO_5039935244" evidence="10">
    <location>
        <begin position="28"/>
        <end position="433"/>
    </location>
</feature>
<dbReference type="GO" id="GO:0071555">
    <property type="term" value="P:cell wall organization"/>
    <property type="evidence" value="ECO:0007669"/>
    <property type="project" value="UniProtKB-KW"/>
</dbReference>
<protein>
    <submittedName>
        <fullName evidence="12">D-alanyl-D-alanine carboxypeptidase</fullName>
    </submittedName>
</protein>
<keyword evidence="4" id="KW-0133">Cell shape</keyword>
<dbReference type="Pfam" id="PF00768">
    <property type="entry name" value="Peptidase_S11"/>
    <property type="match status" value="1"/>
</dbReference>
<dbReference type="PANTHER" id="PTHR21581">
    <property type="entry name" value="D-ALANYL-D-ALANINE CARBOXYPEPTIDASE"/>
    <property type="match status" value="1"/>
</dbReference>
<comment type="similarity">
    <text evidence="1 9">Belongs to the peptidase S11 family.</text>
</comment>
<feature type="signal peptide" evidence="10">
    <location>
        <begin position="1"/>
        <end position="27"/>
    </location>
</feature>
<feature type="active site" description="Proton acceptor" evidence="7">
    <location>
        <position position="59"/>
    </location>
</feature>
<dbReference type="GO" id="GO:0006508">
    <property type="term" value="P:proteolysis"/>
    <property type="evidence" value="ECO:0007669"/>
    <property type="project" value="InterPro"/>
</dbReference>
<dbReference type="AlphaFoldDB" id="A0A9J6PA45"/>
<dbReference type="PROSITE" id="PS51724">
    <property type="entry name" value="SPOR"/>
    <property type="match status" value="1"/>
</dbReference>
<gene>
    <name evidence="12" type="ORF">NJQ99_02360</name>
</gene>
<dbReference type="Gene3D" id="3.30.70.1070">
    <property type="entry name" value="Sporulation related repeat"/>
    <property type="match status" value="1"/>
</dbReference>
<keyword evidence="12" id="KW-0121">Carboxypeptidase</keyword>
<dbReference type="InterPro" id="IPR012338">
    <property type="entry name" value="Beta-lactam/transpept-like"/>
</dbReference>
<comment type="caution">
    <text evidence="12">The sequence shown here is derived from an EMBL/GenBank/DDBJ whole genome shotgun (WGS) entry which is preliminary data.</text>
</comment>
<dbReference type="InterPro" id="IPR001967">
    <property type="entry name" value="Peptidase_S11_N"/>
</dbReference>
<reference evidence="12" key="1">
    <citation type="submission" date="2022-06" db="EMBL/GenBank/DDBJ databases">
        <title>Isolation and Genomics of Futiania mangrovii gen. nov., sp. nov., a Rare and Metabolically-versatile member in the Class Alphaproteobacteria.</title>
        <authorList>
            <person name="Liu L."/>
            <person name="Huang W.-C."/>
            <person name="Pan J."/>
            <person name="Li J."/>
            <person name="Huang Y."/>
            <person name="Du H."/>
            <person name="Liu Y."/>
            <person name="Li M."/>
        </authorList>
    </citation>
    <scope>NUCLEOTIDE SEQUENCE</scope>
    <source>
        <strain evidence="12">FT118</strain>
    </source>
</reference>
<dbReference type="InterPro" id="IPR036680">
    <property type="entry name" value="SPOR-like_sf"/>
</dbReference>
<evidence type="ECO:0000259" key="11">
    <source>
        <dbReference type="PROSITE" id="PS51724"/>
    </source>
</evidence>
<dbReference type="InterPro" id="IPR018044">
    <property type="entry name" value="Peptidase_S11"/>
</dbReference>
<dbReference type="PANTHER" id="PTHR21581:SF6">
    <property type="entry name" value="TRAFFICKING PROTEIN PARTICLE COMPLEX SUBUNIT 12"/>
    <property type="match status" value="1"/>
</dbReference>
<evidence type="ECO:0000256" key="10">
    <source>
        <dbReference type="SAM" id="SignalP"/>
    </source>
</evidence>
<keyword evidence="3" id="KW-0378">Hydrolase</keyword>
<keyword evidence="6" id="KW-0961">Cell wall biogenesis/degradation</keyword>
<evidence type="ECO:0000313" key="12">
    <source>
        <dbReference type="EMBL" id="MCP1335241.1"/>
    </source>
</evidence>
<dbReference type="GO" id="GO:0042834">
    <property type="term" value="F:peptidoglycan binding"/>
    <property type="evidence" value="ECO:0007669"/>
    <property type="project" value="InterPro"/>
</dbReference>
<dbReference type="Proteomes" id="UP001055804">
    <property type="component" value="Unassembled WGS sequence"/>
</dbReference>
<accession>A0A9J6PA45</accession>
<evidence type="ECO:0000256" key="8">
    <source>
        <dbReference type="PIRSR" id="PIRSR618044-2"/>
    </source>
</evidence>
<evidence type="ECO:0000256" key="3">
    <source>
        <dbReference type="ARBA" id="ARBA00022801"/>
    </source>
</evidence>
<dbReference type="Gene3D" id="3.40.710.10">
    <property type="entry name" value="DD-peptidase/beta-lactamase superfamily"/>
    <property type="match status" value="1"/>
</dbReference>
<dbReference type="GO" id="GO:0008360">
    <property type="term" value="P:regulation of cell shape"/>
    <property type="evidence" value="ECO:0007669"/>
    <property type="project" value="UniProtKB-KW"/>
</dbReference>
<organism evidence="12 13">
    <name type="scientific">Futiania mangrovi</name>
    <dbReference type="NCBI Taxonomy" id="2959716"/>
    <lineage>
        <taxon>Bacteria</taxon>
        <taxon>Pseudomonadati</taxon>
        <taxon>Pseudomonadota</taxon>
        <taxon>Alphaproteobacteria</taxon>
        <taxon>Futianiales</taxon>
        <taxon>Futianiaceae</taxon>
        <taxon>Futiania</taxon>
    </lineage>
</organism>
<evidence type="ECO:0000256" key="6">
    <source>
        <dbReference type="ARBA" id="ARBA00023316"/>
    </source>
</evidence>
<keyword evidence="12" id="KW-0645">Protease</keyword>